<dbReference type="RefSeq" id="WP_344618896.1">
    <property type="nucleotide sequence ID" value="NZ_BAAARV010000092.1"/>
</dbReference>
<gene>
    <name evidence="2" type="ORF">GCM10010170_090810</name>
</gene>
<organism evidence="2 3">
    <name type="scientific">Dactylosporangium salmoneum</name>
    <dbReference type="NCBI Taxonomy" id="53361"/>
    <lineage>
        <taxon>Bacteria</taxon>
        <taxon>Bacillati</taxon>
        <taxon>Actinomycetota</taxon>
        <taxon>Actinomycetes</taxon>
        <taxon>Micromonosporales</taxon>
        <taxon>Micromonosporaceae</taxon>
        <taxon>Dactylosporangium</taxon>
    </lineage>
</organism>
<dbReference type="Proteomes" id="UP001501444">
    <property type="component" value="Unassembled WGS sequence"/>
</dbReference>
<feature type="domain" description="Polymerase/histidinol phosphatase N-terminal" evidence="1">
    <location>
        <begin position="24"/>
        <end position="103"/>
    </location>
</feature>
<dbReference type="Gene3D" id="3.20.20.140">
    <property type="entry name" value="Metal-dependent hydrolases"/>
    <property type="match status" value="1"/>
</dbReference>
<dbReference type="SMART" id="SM00481">
    <property type="entry name" value="POLIIIAc"/>
    <property type="match status" value="1"/>
</dbReference>
<name>A0ABN3HKB0_9ACTN</name>
<keyword evidence="3" id="KW-1185">Reference proteome</keyword>
<dbReference type="NCBIfam" id="NF038032">
    <property type="entry name" value="CehA_McbA_metalo"/>
    <property type="match status" value="1"/>
</dbReference>
<evidence type="ECO:0000259" key="1">
    <source>
        <dbReference type="SMART" id="SM00481"/>
    </source>
</evidence>
<proteinExistence type="predicted"/>
<dbReference type="InterPro" id="IPR003141">
    <property type="entry name" value="Pol/His_phosphatase_N"/>
</dbReference>
<accession>A0ABN3HKB0</accession>
<evidence type="ECO:0000313" key="2">
    <source>
        <dbReference type="EMBL" id="GAA2382491.1"/>
    </source>
</evidence>
<dbReference type="SUPFAM" id="SSF89550">
    <property type="entry name" value="PHP domain-like"/>
    <property type="match status" value="1"/>
</dbReference>
<comment type="caution">
    <text evidence="2">The sequence shown here is derived from an EMBL/GenBank/DDBJ whole genome shotgun (WGS) entry which is preliminary data.</text>
</comment>
<dbReference type="InterPro" id="IPR016195">
    <property type="entry name" value="Pol/histidinol_Pase-like"/>
</dbReference>
<protein>
    <recommendedName>
        <fullName evidence="1">Polymerase/histidinol phosphatase N-terminal domain-containing protein</fullName>
    </recommendedName>
</protein>
<sequence>MGASTLLIDGDGAAHGPGELLLHADLHNHTALSDGDGAAEDAFASMRAAGLDVAALTDHAYGPVEPAKTIDEDGWRRLGELADGADEPGAFVAVRGFEWSSTSLGHMNVWGGARWVEPLPQQGLPAVLALHDWLAAGDELAGFNHPGRERGRFGAFRYDARLAGRMVALELFNRDEDYLFEGDVSPLVECLDAGWRVGVVGVTDEHRTGWGFHTGLGRTGLWAPERSRAGVRAAMLGRRMFATRERGLSVDATMDGAAMGGTVRYHGGIATIVVDFAAPPEWAGHTLRLQALQSGRPMPAVVAERDFRVGAPVALRTPLAEGDWVVLRISDPAEPADPRAEALEGFRSAGRSVAYLSPFFISRTG</sequence>
<reference evidence="2 3" key="1">
    <citation type="journal article" date="2019" name="Int. J. Syst. Evol. Microbiol.">
        <title>The Global Catalogue of Microorganisms (GCM) 10K type strain sequencing project: providing services to taxonomists for standard genome sequencing and annotation.</title>
        <authorList>
            <consortium name="The Broad Institute Genomics Platform"/>
            <consortium name="The Broad Institute Genome Sequencing Center for Infectious Disease"/>
            <person name="Wu L."/>
            <person name="Ma J."/>
        </authorList>
    </citation>
    <scope>NUCLEOTIDE SEQUENCE [LARGE SCALE GENOMIC DNA]</scope>
    <source>
        <strain evidence="2 3">JCM 3272</strain>
    </source>
</reference>
<dbReference type="EMBL" id="BAAARV010000092">
    <property type="protein sequence ID" value="GAA2382491.1"/>
    <property type="molecule type" value="Genomic_DNA"/>
</dbReference>
<evidence type="ECO:0000313" key="3">
    <source>
        <dbReference type="Proteomes" id="UP001501444"/>
    </source>
</evidence>